<dbReference type="STRING" id="57577.A0A2K3NSF5"/>
<feature type="region of interest" description="Disordered" evidence="1">
    <location>
        <begin position="1"/>
        <end position="46"/>
    </location>
</feature>
<evidence type="ECO:0000313" key="2">
    <source>
        <dbReference type="EMBL" id="PNY05969.1"/>
    </source>
</evidence>
<reference evidence="2 3" key="2">
    <citation type="journal article" date="2017" name="Front. Plant Sci.">
        <title>Gene Classification and Mining of Molecular Markers Useful in Red Clover (Trifolium pratense) Breeding.</title>
        <authorList>
            <person name="Istvanek J."/>
            <person name="Dluhosova J."/>
            <person name="Dluhos P."/>
            <person name="Patkova L."/>
            <person name="Nedelnik J."/>
            <person name="Repkova J."/>
        </authorList>
    </citation>
    <scope>NUCLEOTIDE SEQUENCE [LARGE SCALE GENOMIC DNA]</scope>
    <source>
        <strain evidence="3">cv. Tatra</strain>
        <tissue evidence="2">Young leaves</tissue>
    </source>
</reference>
<dbReference type="Proteomes" id="UP000236291">
    <property type="component" value="Unassembled WGS sequence"/>
</dbReference>
<comment type="caution">
    <text evidence="2">The sequence shown here is derived from an EMBL/GenBank/DDBJ whole genome shotgun (WGS) entry which is preliminary data.</text>
</comment>
<organism evidence="2 3">
    <name type="scientific">Trifolium pratense</name>
    <name type="common">Red clover</name>
    <dbReference type="NCBI Taxonomy" id="57577"/>
    <lineage>
        <taxon>Eukaryota</taxon>
        <taxon>Viridiplantae</taxon>
        <taxon>Streptophyta</taxon>
        <taxon>Embryophyta</taxon>
        <taxon>Tracheophyta</taxon>
        <taxon>Spermatophyta</taxon>
        <taxon>Magnoliopsida</taxon>
        <taxon>eudicotyledons</taxon>
        <taxon>Gunneridae</taxon>
        <taxon>Pentapetalae</taxon>
        <taxon>rosids</taxon>
        <taxon>fabids</taxon>
        <taxon>Fabales</taxon>
        <taxon>Fabaceae</taxon>
        <taxon>Papilionoideae</taxon>
        <taxon>50 kb inversion clade</taxon>
        <taxon>NPAAA clade</taxon>
        <taxon>Hologalegina</taxon>
        <taxon>IRL clade</taxon>
        <taxon>Trifolieae</taxon>
        <taxon>Trifolium</taxon>
    </lineage>
</organism>
<dbReference type="AlphaFoldDB" id="A0A2K3NSF5"/>
<protein>
    <submittedName>
        <fullName evidence="2">Transport protein SFT2-like</fullName>
    </submittedName>
</protein>
<accession>A0A2K3NSF5</accession>
<evidence type="ECO:0000256" key="1">
    <source>
        <dbReference type="SAM" id="MobiDB-lite"/>
    </source>
</evidence>
<name>A0A2K3NSF5_TRIPR</name>
<sequence>MEGWFSTSTSPSNDVQQKPAGSSSSLLADWNSYASSQQDQDPSNSTAITFDLESAVRSANNTVTGTFSV</sequence>
<reference evidence="2 3" key="1">
    <citation type="journal article" date="2014" name="Am. J. Bot.">
        <title>Genome assembly and annotation for red clover (Trifolium pratense; Fabaceae).</title>
        <authorList>
            <person name="Istvanek J."/>
            <person name="Jaros M."/>
            <person name="Krenek A."/>
            <person name="Repkova J."/>
        </authorList>
    </citation>
    <scope>NUCLEOTIDE SEQUENCE [LARGE SCALE GENOMIC DNA]</scope>
    <source>
        <strain evidence="3">cv. Tatra</strain>
        <tissue evidence="2">Young leaves</tissue>
    </source>
</reference>
<gene>
    <name evidence="2" type="ORF">L195_g002431</name>
</gene>
<evidence type="ECO:0000313" key="3">
    <source>
        <dbReference type="Proteomes" id="UP000236291"/>
    </source>
</evidence>
<proteinExistence type="predicted"/>
<dbReference type="EMBL" id="ASHM01001068">
    <property type="protein sequence ID" value="PNY05969.1"/>
    <property type="molecule type" value="Genomic_DNA"/>
</dbReference>